<dbReference type="SUPFAM" id="SSF143011">
    <property type="entry name" value="RelE-like"/>
    <property type="match status" value="1"/>
</dbReference>
<dbReference type="PANTHER" id="PTHR35601:SF1">
    <property type="entry name" value="TOXIN RELE"/>
    <property type="match status" value="1"/>
</dbReference>
<evidence type="ECO:0000256" key="2">
    <source>
        <dbReference type="ARBA" id="ARBA00022649"/>
    </source>
</evidence>
<dbReference type="InterPro" id="IPR035093">
    <property type="entry name" value="RelE/ParE_toxin_dom_sf"/>
</dbReference>
<gene>
    <name evidence="3" type="ORF">ENQ87_13055</name>
</gene>
<organism evidence="3">
    <name type="scientific">Geobacter metallireducens</name>
    <dbReference type="NCBI Taxonomy" id="28232"/>
    <lineage>
        <taxon>Bacteria</taxon>
        <taxon>Pseudomonadati</taxon>
        <taxon>Thermodesulfobacteriota</taxon>
        <taxon>Desulfuromonadia</taxon>
        <taxon>Geobacterales</taxon>
        <taxon>Geobacteraceae</taxon>
        <taxon>Geobacter</taxon>
    </lineage>
</organism>
<keyword evidence="2" id="KW-1277">Toxin-antitoxin system</keyword>
<evidence type="ECO:0000256" key="1">
    <source>
        <dbReference type="ARBA" id="ARBA00006226"/>
    </source>
</evidence>
<dbReference type="InterPro" id="IPR007712">
    <property type="entry name" value="RelE/ParE_toxin"/>
</dbReference>
<dbReference type="Pfam" id="PF05016">
    <property type="entry name" value="ParE_toxin"/>
    <property type="match status" value="1"/>
</dbReference>
<dbReference type="PANTHER" id="PTHR35601">
    <property type="entry name" value="TOXIN RELE"/>
    <property type="match status" value="1"/>
</dbReference>
<name>A0A831UEI9_GEOME</name>
<dbReference type="AlphaFoldDB" id="A0A831UEI9"/>
<evidence type="ECO:0000313" key="3">
    <source>
        <dbReference type="EMBL" id="HEN43275.1"/>
    </source>
</evidence>
<dbReference type="EMBL" id="DSOV01000058">
    <property type="protein sequence ID" value="HEN43275.1"/>
    <property type="molecule type" value="Genomic_DNA"/>
</dbReference>
<protein>
    <submittedName>
        <fullName evidence="3">Type II toxin-antitoxin system RelE/ParE family toxin</fullName>
    </submittedName>
</protein>
<reference evidence="3" key="1">
    <citation type="journal article" date="2020" name="mSystems">
        <title>Genome- and Community-Level Interaction Insights into Carbon Utilization and Element Cycling Functions of Hydrothermarchaeota in Hydrothermal Sediment.</title>
        <authorList>
            <person name="Zhou Z."/>
            <person name="Liu Y."/>
            <person name="Xu W."/>
            <person name="Pan J."/>
            <person name="Luo Z.H."/>
            <person name="Li M."/>
        </authorList>
    </citation>
    <scope>NUCLEOTIDE SEQUENCE [LARGE SCALE GENOMIC DNA]</scope>
    <source>
        <strain evidence="3">SpSt-349</strain>
    </source>
</reference>
<comment type="similarity">
    <text evidence="1">Belongs to the RelE toxin family.</text>
</comment>
<comment type="caution">
    <text evidence="3">The sequence shown here is derived from an EMBL/GenBank/DDBJ whole genome shotgun (WGS) entry which is preliminary data.</text>
</comment>
<dbReference type="Gene3D" id="3.30.2310.20">
    <property type="entry name" value="RelE-like"/>
    <property type="match status" value="1"/>
</dbReference>
<accession>A0A831UEI9</accession>
<proteinExistence type="inferred from homology"/>
<sequence length="85" mass="9886">MAAYRIVLRKSAAKELEAIPKQYLAKIVERIQSLAVEPRPPGVEKLSAQERYRIRQGDYRIVYSIDDDILTVCVVKVGHRREVYR</sequence>